<dbReference type="RefSeq" id="WP_254102445.1">
    <property type="nucleotide sequence ID" value="NZ_JANATA010000034.1"/>
</dbReference>
<dbReference type="Gene3D" id="3.20.20.140">
    <property type="entry name" value="Metal-dependent hydrolases"/>
    <property type="match status" value="1"/>
</dbReference>
<gene>
    <name evidence="1" type="ORF">NLF92_12400</name>
</gene>
<dbReference type="EMBL" id="JANATA010000034">
    <property type="protein sequence ID" value="MCP3429738.1"/>
    <property type="molecule type" value="Genomic_DNA"/>
</dbReference>
<proteinExistence type="predicted"/>
<accession>A0AA41X490</accession>
<evidence type="ECO:0000313" key="2">
    <source>
        <dbReference type="Proteomes" id="UP001165413"/>
    </source>
</evidence>
<dbReference type="AlphaFoldDB" id="A0AA41X490"/>
<sequence length="182" mass="20217">MVDTFSKAKFWKCALRVNPASYTGYRGNEQSLTEDEYNKKLLEVCLEEGIKVIGLADHGNVDSVDKIRETLTSQGIVVFPGFELASSEKVHLVCLFNEQETVKNLEHFLYELNIDTSNGTLPSPHSADFILNKIREKGGFVYAAHCTDDNITSISSSAGNVIDDVQCILRGKHPARSCLLDF</sequence>
<protein>
    <submittedName>
        <fullName evidence="1">Uncharacterized protein</fullName>
    </submittedName>
</protein>
<dbReference type="InterPro" id="IPR016195">
    <property type="entry name" value="Pol/histidinol_Pase-like"/>
</dbReference>
<dbReference type="SUPFAM" id="SSF89550">
    <property type="entry name" value="PHP domain-like"/>
    <property type="match status" value="1"/>
</dbReference>
<name>A0AA41X490_9ALTE</name>
<dbReference type="Proteomes" id="UP001165413">
    <property type="component" value="Unassembled WGS sequence"/>
</dbReference>
<reference evidence="1" key="1">
    <citation type="submission" date="2022-07" db="EMBL/GenBank/DDBJ databases">
        <title>Characterization of the Novel Bacterium Alteromonas immobilis LMIT006 and Alteromonas gregis LMIT007.</title>
        <authorList>
            <person name="Lin X."/>
        </authorList>
    </citation>
    <scope>NUCLEOTIDE SEQUENCE</scope>
    <source>
        <strain evidence="1">LMIT007</strain>
    </source>
</reference>
<evidence type="ECO:0000313" key="1">
    <source>
        <dbReference type="EMBL" id="MCP3429738.1"/>
    </source>
</evidence>
<comment type="caution">
    <text evidence="1">The sequence shown here is derived from an EMBL/GenBank/DDBJ whole genome shotgun (WGS) entry which is preliminary data.</text>
</comment>
<organism evidence="1 2">
    <name type="scientific">Opacimonas viscosa</name>
    <dbReference type="NCBI Taxonomy" id="2961944"/>
    <lineage>
        <taxon>Bacteria</taxon>
        <taxon>Pseudomonadati</taxon>
        <taxon>Pseudomonadota</taxon>
        <taxon>Gammaproteobacteria</taxon>
        <taxon>Alteromonadales</taxon>
        <taxon>Alteromonadaceae</taxon>
        <taxon>Opacimonas</taxon>
    </lineage>
</organism>
<keyword evidence="2" id="KW-1185">Reference proteome</keyword>